<gene>
    <name evidence="1" type="ORF">A3Q56_08292</name>
</gene>
<keyword evidence="2" id="KW-1185">Reference proteome</keyword>
<evidence type="ECO:0000313" key="1">
    <source>
        <dbReference type="EMBL" id="OAF64003.1"/>
    </source>
</evidence>
<name>A0A177ARK1_9BILA</name>
<accession>A0A177ARK1</accession>
<comment type="caution">
    <text evidence="1">The sequence shown here is derived from an EMBL/GenBank/DDBJ whole genome shotgun (WGS) entry which is preliminary data.</text>
</comment>
<proteinExistence type="predicted"/>
<dbReference type="EMBL" id="LWCA01002247">
    <property type="protein sequence ID" value="OAF64003.1"/>
    <property type="molecule type" value="Genomic_DNA"/>
</dbReference>
<sequence>MQKRISRLYSSFRKPNFLSFFENIESCDVNALQIKINKYIIRNLRIENVALLFYNESDNSFYVS</sequence>
<protein>
    <submittedName>
        <fullName evidence="1">Uncharacterized protein</fullName>
    </submittedName>
</protein>
<feature type="non-terminal residue" evidence="1">
    <location>
        <position position="64"/>
    </location>
</feature>
<reference evidence="1 2" key="1">
    <citation type="submission" date="2016-04" db="EMBL/GenBank/DDBJ databases">
        <title>The genome of Intoshia linei affirms orthonectids as highly simplified spiralians.</title>
        <authorList>
            <person name="Mikhailov K.V."/>
            <person name="Slusarev G.S."/>
            <person name="Nikitin M.A."/>
            <person name="Logacheva M.D."/>
            <person name="Penin A."/>
            <person name="Aleoshin V."/>
            <person name="Panchin Y.V."/>
        </authorList>
    </citation>
    <scope>NUCLEOTIDE SEQUENCE [LARGE SCALE GENOMIC DNA]</scope>
    <source>
        <strain evidence="1">Intl2013</strain>
        <tissue evidence="1">Whole animal</tissue>
    </source>
</reference>
<dbReference type="Proteomes" id="UP000078046">
    <property type="component" value="Unassembled WGS sequence"/>
</dbReference>
<evidence type="ECO:0000313" key="2">
    <source>
        <dbReference type="Proteomes" id="UP000078046"/>
    </source>
</evidence>
<organism evidence="1 2">
    <name type="scientific">Intoshia linei</name>
    <dbReference type="NCBI Taxonomy" id="1819745"/>
    <lineage>
        <taxon>Eukaryota</taxon>
        <taxon>Metazoa</taxon>
        <taxon>Spiralia</taxon>
        <taxon>Lophotrochozoa</taxon>
        <taxon>Mesozoa</taxon>
        <taxon>Orthonectida</taxon>
        <taxon>Rhopaluridae</taxon>
        <taxon>Intoshia</taxon>
    </lineage>
</organism>
<dbReference type="AlphaFoldDB" id="A0A177ARK1"/>